<dbReference type="OrthoDB" id="4484996at2"/>
<feature type="region of interest" description="Disordered" evidence="1">
    <location>
        <begin position="29"/>
        <end position="72"/>
    </location>
</feature>
<keyword evidence="4" id="KW-1185">Reference proteome</keyword>
<organism evidence="3 4">
    <name type="scientific">Luteococcus japonicus LSP_Lj1</name>
    <dbReference type="NCBI Taxonomy" id="1255658"/>
    <lineage>
        <taxon>Bacteria</taxon>
        <taxon>Bacillati</taxon>
        <taxon>Actinomycetota</taxon>
        <taxon>Actinomycetes</taxon>
        <taxon>Propionibacteriales</taxon>
        <taxon>Propionibacteriaceae</taxon>
        <taxon>Luteococcus</taxon>
    </lineage>
</organism>
<evidence type="ECO:0000313" key="4">
    <source>
        <dbReference type="Proteomes" id="UP000188342"/>
    </source>
</evidence>
<name>A0A1R4KK59_9ACTN</name>
<feature type="chain" id="PRO_5012119515" description="DUF4352 domain-containing protein" evidence="2">
    <location>
        <begin position="26"/>
        <end position="197"/>
    </location>
</feature>
<evidence type="ECO:0000256" key="1">
    <source>
        <dbReference type="SAM" id="MobiDB-lite"/>
    </source>
</evidence>
<reference evidence="3 4" key="1">
    <citation type="submission" date="2017-02" db="EMBL/GenBank/DDBJ databases">
        <authorList>
            <person name="Peterson S.W."/>
        </authorList>
    </citation>
    <scope>NUCLEOTIDE SEQUENCE [LARGE SCALE GENOMIC DNA]</scope>
    <source>
        <strain evidence="3 4">LSP_Lj1</strain>
    </source>
</reference>
<feature type="signal peptide" evidence="2">
    <location>
        <begin position="1"/>
        <end position="25"/>
    </location>
</feature>
<dbReference type="RefSeq" id="WP_094766011.1">
    <property type="nucleotide sequence ID" value="NZ_FUKQ01000059.1"/>
</dbReference>
<evidence type="ECO:0000256" key="2">
    <source>
        <dbReference type="SAM" id="SignalP"/>
    </source>
</evidence>
<sequence length="197" mass="20812">MNKLNILTAAAVATLAFAGCTGVQASTTDTAPAGSNQGSSAPAAPGQATQTPSDGVEVAETTEASDAASPESGVAAFGEAYTWEDGIAVTVSTPKPYKPSETAAGTESYKNFVSFEIRVVNKTDKTWDPALFHASVQSNNEEGEQVFDSERLKEMPQTKLLKGREAKFTVAYGVANPKDLVMEVNPDFEHESVLFQQ</sequence>
<feature type="compositionally biased region" description="Low complexity" evidence="1">
    <location>
        <begin position="37"/>
        <end position="53"/>
    </location>
</feature>
<dbReference type="AlphaFoldDB" id="A0A1R4KK59"/>
<keyword evidence="2" id="KW-0732">Signal</keyword>
<evidence type="ECO:0008006" key="5">
    <source>
        <dbReference type="Google" id="ProtNLM"/>
    </source>
</evidence>
<dbReference type="STRING" id="1255658.FM114_15350"/>
<dbReference type="EMBL" id="FUKQ01000059">
    <property type="protein sequence ID" value="SJN44730.1"/>
    <property type="molecule type" value="Genomic_DNA"/>
</dbReference>
<gene>
    <name evidence="3" type="ORF">FM114_15350</name>
</gene>
<accession>A0A1R4KK59</accession>
<evidence type="ECO:0000313" key="3">
    <source>
        <dbReference type="EMBL" id="SJN44730.1"/>
    </source>
</evidence>
<protein>
    <recommendedName>
        <fullName evidence="5">DUF4352 domain-containing protein</fullName>
    </recommendedName>
</protein>
<dbReference type="Proteomes" id="UP000188342">
    <property type="component" value="Unassembled WGS sequence"/>
</dbReference>
<dbReference type="PROSITE" id="PS51257">
    <property type="entry name" value="PROKAR_LIPOPROTEIN"/>
    <property type="match status" value="1"/>
</dbReference>
<proteinExistence type="predicted"/>